<feature type="transmembrane region" description="Helical" evidence="1">
    <location>
        <begin position="87"/>
        <end position="120"/>
    </location>
</feature>
<dbReference type="AlphaFoldDB" id="A0AAD7MRB8"/>
<comment type="caution">
    <text evidence="3">The sequence shown here is derived from an EMBL/GenBank/DDBJ whole genome shotgun (WGS) entry which is preliminary data.</text>
</comment>
<feature type="transmembrane region" description="Helical" evidence="1">
    <location>
        <begin position="62"/>
        <end position="80"/>
    </location>
</feature>
<keyword evidence="1" id="KW-0472">Membrane</keyword>
<evidence type="ECO:0000259" key="2">
    <source>
        <dbReference type="Pfam" id="PF20152"/>
    </source>
</evidence>
<keyword evidence="4" id="KW-1185">Reference proteome</keyword>
<name>A0AAD7MRB8_9AGAR</name>
<protein>
    <recommendedName>
        <fullName evidence="2">DUF6534 domain-containing protein</fullName>
    </recommendedName>
</protein>
<feature type="transmembrane region" description="Helical" evidence="1">
    <location>
        <begin position="189"/>
        <end position="210"/>
    </location>
</feature>
<evidence type="ECO:0000313" key="3">
    <source>
        <dbReference type="EMBL" id="KAJ7729245.1"/>
    </source>
</evidence>
<organism evidence="3 4">
    <name type="scientific">Mycena maculata</name>
    <dbReference type="NCBI Taxonomy" id="230809"/>
    <lineage>
        <taxon>Eukaryota</taxon>
        <taxon>Fungi</taxon>
        <taxon>Dikarya</taxon>
        <taxon>Basidiomycota</taxon>
        <taxon>Agaricomycotina</taxon>
        <taxon>Agaricomycetes</taxon>
        <taxon>Agaricomycetidae</taxon>
        <taxon>Agaricales</taxon>
        <taxon>Marasmiineae</taxon>
        <taxon>Mycenaceae</taxon>
        <taxon>Mycena</taxon>
    </lineage>
</organism>
<sequence>MTSTSPSDPTAAAAALAQELIALMPSTMGATLIGLFLSSVFYGVTLLQTYQYYNKYGREDNWYLFALVGVLTALDSFAVISNMKSSYFYLISNFANLLAILQIDWSLTIVFGLASFVLAVQKFKKNTVYMSLMYHNGSLLYIPTITWISSSSLGCSLGADILIASTMVMYLSRGRQQGFRKTDNVLRKLMIYSINTGLITAICTTITLVLGEVLSSTFYNTIFYYPLSKCYVNSMLGFLNACESLRTQAGMNSFNLTALPHSSGNGCQHRKYGNNEVFGEPEGLICGSLRILE</sequence>
<keyword evidence="1" id="KW-0812">Transmembrane</keyword>
<accession>A0AAD7MRB8</accession>
<dbReference type="EMBL" id="JARJLG010000199">
    <property type="protein sequence ID" value="KAJ7729245.1"/>
    <property type="molecule type" value="Genomic_DNA"/>
</dbReference>
<keyword evidence="1" id="KW-1133">Transmembrane helix</keyword>
<dbReference type="PANTHER" id="PTHR40465">
    <property type="entry name" value="CHROMOSOME 1, WHOLE GENOME SHOTGUN SEQUENCE"/>
    <property type="match status" value="1"/>
</dbReference>
<feature type="transmembrane region" description="Helical" evidence="1">
    <location>
        <begin position="20"/>
        <end position="42"/>
    </location>
</feature>
<dbReference type="PANTHER" id="PTHR40465:SF1">
    <property type="entry name" value="DUF6534 DOMAIN-CONTAINING PROTEIN"/>
    <property type="match status" value="1"/>
</dbReference>
<evidence type="ECO:0000313" key="4">
    <source>
        <dbReference type="Proteomes" id="UP001215280"/>
    </source>
</evidence>
<dbReference type="Pfam" id="PF20152">
    <property type="entry name" value="DUF6534"/>
    <property type="match status" value="1"/>
</dbReference>
<evidence type="ECO:0000256" key="1">
    <source>
        <dbReference type="SAM" id="Phobius"/>
    </source>
</evidence>
<feature type="domain" description="DUF6534" evidence="2">
    <location>
        <begin position="157"/>
        <end position="242"/>
    </location>
</feature>
<reference evidence="3" key="1">
    <citation type="submission" date="2023-03" db="EMBL/GenBank/DDBJ databases">
        <title>Massive genome expansion in bonnet fungi (Mycena s.s.) driven by repeated elements and novel gene families across ecological guilds.</title>
        <authorList>
            <consortium name="Lawrence Berkeley National Laboratory"/>
            <person name="Harder C.B."/>
            <person name="Miyauchi S."/>
            <person name="Viragh M."/>
            <person name="Kuo A."/>
            <person name="Thoen E."/>
            <person name="Andreopoulos B."/>
            <person name="Lu D."/>
            <person name="Skrede I."/>
            <person name="Drula E."/>
            <person name="Henrissat B."/>
            <person name="Morin E."/>
            <person name="Kohler A."/>
            <person name="Barry K."/>
            <person name="LaButti K."/>
            <person name="Morin E."/>
            <person name="Salamov A."/>
            <person name="Lipzen A."/>
            <person name="Mereny Z."/>
            <person name="Hegedus B."/>
            <person name="Baldrian P."/>
            <person name="Stursova M."/>
            <person name="Weitz H."/>
            <person name="Taylor A."/>
            <person name="Grigoriev I.V."/>
            <person name="Nagy L.G."/>
            <person name="Martin F."/>
            <person name="Kauserud H."/>
        </authorList>
    </citation>
    <scope>NUCLEOTIDE SEQUENCE</scope>
    <source>
        <strain evidence="3">CBHHK188m</strain>
    </source>
</reference>
<dbReference type="InterPro" id="IPR045339">
    <property type="entry name" value="DUF6534"/>
</dbReference>
<gene>
    <name evidence="3" type="ORF">DFH07DRAFT_781990</name>
</gene>
<dbReference type="Proteomes" id="UP001215280">
    <property type="component" value="Unassembled WGS sequence"/>
</dbReference>
<proteinExistence type="predicted"/>